<dbReference type="Gene3D" id="3.40.640.10">
    <property type="entry name" value="Type I PLP-dependent aspartate aminotransferase-like (Major domain)"/>
    <property type="match status" value="1"/>
</dbReference>
<dbReference type="EMBL" id="AZMM01016814">
    <property type="protein sequence ID" value="ETJ27973.1"/>
    <property type="molecule type" value="Genomic_DNA"/>
</dbReference>
<proteinExistence type="predicted"/>
<sequence>WKNDEFLAAIAHWFSTQHYTAIDTQTVVYGPSVIYMVSELIRQWSEQVKAW</sequence>
<gene>
    <name evidence="1" type="ORF">Q604_UNBC16814G0002</name>
</gene>
<comment type="caution">
    <text evidence="1">The sequence shown here is derived from an EMBL/GenBank/DDBJ whole genome shotgun (WGS) entry which is preliminary data.</text>
</comment>
<dbReference type="AlphaFoldDB" id="W1XCG6"/>
<organism evidence="1">
    <name type="scientific">human gut metagenome</name>
    <dbReference type="NCBI Taxonomy" id="408170"/>
    <lineage>
        <taxon>unclassified sequences</taxon>
        <taxon>metagenomes</taxon>
        <taxon>organismal metagenomes</taxon>
    </lineage>
</organism>
<name>W1XCG6_9ZZZZ</name>
<evidence type="ECO:0000313" key="1">
    <source>
        <dbReference type="EMBL" id="ETJ27973.1"/>
    </source>
</evidence>
<feature type="non-terminal residue" evidence="1">
    <location>
        <position position="1"/>
    </location>
</feature>
<accession>W1XCG6</accession>
<protein>
    <submittedName>
        <fullName evidence="1">Maltose regulon modulator MalY</fullName>
    </submittedName>
</protein>
<dbReference type="InterPro" id="IPR015421">
    <property type="entry name" value="PyrdxlP-dep_Trfase_major"/>
</dbReference>
<reference evidence="1" key="1">
    <citation type="submission" date="2013-12" db="EMBL/GenBank/DDBJ databases">
        <title>A Varibaculum cambriense genome reconstructed from a premature infant gut community with otherwise low bacterial novelty that shifts toward anaerobic metabolism during the third week of life.</title>
        <authorList>
            <person name="Brown C.T."/>
            <person name="Sharon I."/>
            <person name="Thomas B.C."/>
            <person name="Castelle C.J."/>
            <person name="Morowitz M.J."/>
            <person name="Banfield J.F."/>
        </authorList>
    </citation>
    <scope>NUCLEOTIDE SEQUENCE</scope>
</reference>